<evidence type="ECO:0000256" key="4">
    <source>
        <dbReference type="ARBA" id="ARBA00022692"/>
    </source>
</evidence>
<keyword evidence="7 8" id="KW-0472">Membrane</keyword>
<dbReference type="GO" id="GO:0005886">
    <property type="term" value="C:plasma membrane"/>
    <property type="evidence" value="ECO:0007669"/>
    <property type="project" value="UniProtKB-SubCell"/>
</dbReference>
<keyword evidence="10" id="KW-1185">Reference proteome</keyword>
<evidence type="ECO:0000256" key="3">
    <source>
        <dbReference type="ARBA" id="ARBA00022475"/>
    </source>
</evidence>
<comment type="caution">
    <text evidence="9">The sequence shown here is derived from an EMBL/GenBank/DDBJ whole genome shotgun (WGS) entry which is preliminary data.</text>
</comment>
<sequence length="166" mass="19063">MKYRQGFLLYIAAFFLKPFLQDLIPAFGNNVNLLLCLTVVLTFLYDETLPGILCGFVFGLLHDIVFGIYIGPGVTALVVTGIAVLVLREFVNIENFFNALIAMLFSTWLYTSVYWGIYFVLGSPYSYGYAMKTVPWQLLFNCLVAAVLYLPLIKRVKKHRRDRYFK</sequence>
<proteinExistence type="inferred from homology"/>
<evidence type="ECO:0000313" key="9">
    <source>
        <dbReference type="EMBL" id="NBH61013.1"/>
    </source>
</evidence>
<evidence type="ECO:0000256" key="2">
    <source>
        <dbReference type="ARBA" id="ARBA00007776"/>
    </source>
</evidence>
<feature type="transmembrane region" description="Helical" evidence="8">
    <location>
        <begin position="64"/>
        <end position="87"/>
    </location>
</feature>
<dbReference type="NCBIfam" id="TIGR03426">
    <property type="entry name" value="shape_MreD"/>
    <property type="match status" value="1"/>
</dbReference>
<keyword evidence="3" id="KW-1003">Cell membrane</keyword>
<evidence type="ECO:0000256" key="8">
    <source>
        <dbReference type="SAM" id="Phobius"/>
    </source>
</evidence>
<accession>A0A845QJS9</accession>
<name>A0A845QJS9_9FIRM</name>
<dbReference type="Pfam" id="PF04093">
    <property type="entry name" value="MreD"/>
    <property type="match status" value="1"/>
</dbReference>
<protein>
    <submittedName>
        <fullName evidence="9">Rod shape-determining protein MreD</fullName>
    </submittedName>
</protein>
<comment type="subcellular location">
    <subcellularLocation>
        <location evidence="1">Cell membrane</location>
        <topology evidence="1">Multi-pass membrane protein</topology>
    </subcellularLocation>
</comment>
<feature type="transmembrane region" description="Helical" evidence="8">
    <location>
        <begin position="31"/>
        <end position="58"/>
    </location>
</feature>
<evidence type="ECO:0000256" key="5">
    <source>
        <dbReference type="ARBA" id="ARBA00022960"/>
    </source>
</evidence>
<reference evidence="9 10" key="1">
    <citation type="submission" date="2018-08" db="EMBL/GenBank/DDBJ databases">
        <title>Murine metabolic-syndrome-specific gut microbial biobank.</title>
        <authorList>
            <person name="Liu C."/>
        </authorList>
    </citation>
    <scope>NUCLEOTIDE SEQUENCE [LARGE SCALE GENOMIC DNA]</scope>
    <source>
        <strain evidence="9 10">28</strain>
    </source>
</reference>
<evidence type="ECO:0000256" key="7">
    <source>
        <dbReference type="ARBA" id="ARBA00023136"/>
    </source>
</evidence>
<feature type="transmembrane region" description="Helical" evidence="8">
    <location>
        <begin position="99"/>
        <end position="121"/>
    </location>
</feature>
<evidence type="ECO:0000256" key="6">
    <source>
        <dbReference type="ARBA" id="ARBA00022989"/>
    </source>
</evidence>
<keyword evidence="6 8" id="KW-1133">Transmembrane helix</keyword>
<dbReference type="RefSeq" id="WP_160201285.1">
    <property type="nucleotide sequence ID" value="NZ_QXWK01000008.1"/>
</dbReference>
<dbReference type="Proteomes" id="UP000446866">
    <property type="component" value="Unassembled WGS sequence"/>
</dbReference>
<keyword evidence="4 8" id="KW-0812">Transmembrane</keyword>
<keyword evidence="5" id="KW-0133">Cell shape</keyword>
<dbReference type="AlphaFoldDB" id="A0A845QJS9"/>
<evidence type="ECO:0000313" key="10">
    <source>
        <dbReference type="Proteomes" id="UP000446866"/>
    </source>
</evidence>
<dbReference type="InterPro" id="IPR007227">
    <property type="entry name" value="Cell_shape_determining_MreD"/>
</dbReference>
<organism evidence="9 10">
    <name type="scientific">Anaerotruncus colihominis</name>
    <dbReference type="NCBI Taxonomy" id="169435"/>
    <lineage>
        <taxon>Bacteria</taxon>
        <taxon>Bacillati</taxon>
        <taxon>Bacillota</taxon>
        <taxon>Clostridia</taxon>
        <taxon>Eubacteriales</taxon>
        <taxon>Oscillospiraceae</taxon>
        <taxon>Anaerotruncus</taxon>
    </lineage>
</organism>
<gene>
    <name evidence="9" type="primary">mreD</name>
    <name evidence="9" type="ORF">D0435_05020</name>
</gene>
<comment type="similarity">
    <text evidence="2">Belongs to the MreD family.</text>
</comment>
<dbReference type="GO" id="GO:0008360">
    <property type="term" value="P:regulation of cell shape"/>
    <property type="evidence" value="ECO:0007669"/>
    <property type="project" value="UniProtKB-KW"/>
</dbReference>
<dbReference type="EMBL" id="QXWK01000008">
    <property type="protein sequence ID" value="NBH61013.1"/>
    <property type="molecule type" value="Genomic_DNA"/>
</dbReference>
<feature type="transmembrane region" description="Helical" evidence="8">
    <location>
        <begin position="133"/>
        <end position="153"/>
    </location>
</feature>
<evidence type="ECO:0000256" key="1">
    <source>
        <dbReference type="ARBA" id="ARBA00004651"/>
    </source>
</evidence>